<dbReference type="KEGG" id="msx:AU14_15705"/>
<evidence type="ECO:0000256" key="4">
    <source>
        <dbReference type="ARBA" id="ARBA00023014"/>
    </source>
</evidence>
<keyword evidence="7" id="KW-1185">Reference proteome</keyword>
<dbReference type="STRING" id="1420916.AU14_15705"/>
<evidence type="ECO:0000259" key="5">
    <source>
        <dbReference type="SMART" id="SM00704"/>
    </source>
</evidence>
<evidence type="ECO:0000313" key="6">
    <source>
        <dbReference type="EMBL" id="AHI29493.1"/>
    </source>
</evidence>
<dbReference type="GO" id="GO:0005737">
    <property type="term" value="C:cytoplasm"/>
    <property type="evidence" value="ECO:0007669"/>
    <property type="project" value="UniProtKB-ARBA"/>
</dbReference>
<dbReference type="EMBL" id="CP007151">
    <property type="protein sequence ID" value="AHI29493.1"/>
    <property type="molecule type" value="Genomic_DNA"/>
</dbReference>
<evidence type="ECO:0000256" key="2">
    <source>
        <dbReference type="ARBA" id="ARBA00022723"/>
    </source>
</evidence>
<dbReference type="Gene3D" id="3.40.5.90">
    <property type="entry name" value="CDGSH iron-sulfur domain, mitoNEET-type"/>
    <property type="match status" value="2"/>
</dbReference>
<feature type="domain" description="Iron-binding zinc finger CDGSH type" evidence="5">
    <location>
        <begin position="49"/>
        <end position="82"/>
    </location>
</feature>
<dbReference type="GO" id="GO:0046872">
    <property type="term" value="F:metal ion binding"/>
    <property type="evidence" value="ECO:0007669"/>
    <property type="project" value="UniProtKB-KW"/>
</dbReference>
<reference evidence="6 7" key="1">
    <citation type="journal article" date="2014" name="Genome Announc.">
        <title>Draft Genome Sequences of Marinobacter similis A3d10T and Marinobacter salarius R9SW1T.</title>
        <authorList>
            <person name="Ivanova E.P."/>
            <person name="Ng H.J."/>
            <person name="Webb H.K."/>
            <person name="Feng G."/>
            <person name="Oshima K."/>
            <person name="Hattori M."/>
            <person name="Ohkuma M."/>
            <person name="Sergeev A.F."/>
            <person name="Mikhailov V.V."/>
            <person name="Crawford R.J."/>
            <person name="Sawabe T."/>
        </authorList>
    </citation>
    <scope>NUCLEOTIDE SEQUENCE [LARGE SCALE GENOMIC DNA]</scope>
    <source>
        <strain evidence="6 7">A3d10</strain>
    </source>
</reference>
<keyword evidence="3" id="KW-0408">Iron</keyword>
<proteinExistence type="predicted"/>
<keyword evidence="1" id="KW-0001">2Fe-2S</keyword>
<sequence>MSDDKALVASETPYSVLVEAGKNYLWCACGRSQSQPFCDGSHKGTGFSPVKFTAEKKEWVWFCGCKQTGSAPLCDGTHKTLT</sequence>
<dbReference type="AlphaFoldDB" id="W5YSR0"/>
<evidence type="ECO:0000256" key="1">
    <source>
        <dbReference type="ARBA" id="ARBA00022714"/>
    </source>
</evidence>
<dbReference type="GO" id="GO:0051537">
    <property type="term" value="F:2 iron, 2 sulfur cluster binding"/>
    <property type="evidence" value="ECO:0007669"/>
    <property type="project" value="UniProtKB-KW"/>
</dbReference>
<evidence type="ECO:0000313" key="7">
    <source>
        <dbReference type="Proteomes" id="UP000061489"/>
    </source>
</evidence>
<dbReference type="RefSeq" id="WP_041342151.1">
    <property type="nucleotide sequence ID" value="NZ_CP007151.1"/>
</dbReference>
<name>W5YSR0_9GAMM</name>
<gene>
    <name evidence="6" type="ORF">AU14_15705</name>
</gene>
<organism evidence="6 7">
    <name type="scientific">Marinobacter similis</name>
    <dbReference type="NCBI Taxonomy" id="1420916"/>
    <lineage>
        <taxon>Bacteria</taxon>
        <taxon>Pseudomonadati</taxon>
        <taxon>Pseudomonadota</taxon>
        <taxon>Gammaproteobacteria</taxon>
        <taxon>Pseudomonadales</taxon>
        <taxon>Marinobacteraceae</taxon>
        <taxon>Marinobacter</taxon>
    </lineage>
</organism>
<dbReference type="OrthoDB" id="9795032at2"/>
<protein>
    <submittedName>
        <fullName evidence="6">Glutamate synthase</fullName>
    </submittedName>
</protein>
<feature type="domain" description="Iron-binding zinc finger CDGSH type" evidence="5">
    <location>
        <begin position="11"/>
        <end position="48"/>
    </location>
</feature>
<accession>W5YSR0</accession>
<dbReference type="Pfam" id="PF09360">
    <property type="entry name" value="zf-CDGSH"/>
    <property type="match status" value="1"/>
</dbReference>
<keyword evidence="2" id="KW-0479">Metal-binding</keyword>
<dbReference type="PANTHER" id="PTHR46491:SF3">
    <property type="entry name" value="CDGSH IRON-SULFUR DOMAIN-CONTAINING PROTEIN 3, MITOCHONDRIAL"/>
    <property type="match status" value="1"/>
</dbReference>
<dbReference type="InterPro" id="IPR052950">
    <property type="entry name" value="CISD"/>
</dbReference>
<dbReference type="SMART" id="SM00704">
    <property type="entry name" value="ZnF_CDGSH"/>
    <property type="match status" value="2"/>
</dbReference>
<dbReference type="PANTHER" id="PTHR46491">
    <property type="entry name" value="CDGSH IRON SULFUR DOMAIN PROTEIN HOMOLOG"/>
    <property type="match status" value="1"/>
</dbReference>
<dbReference type="InterPro" id="IPR018967">
    <property type="entry name" value="FeS-contain_CDGSH-typ"/>
</dbReference>
<dbReference type="Proteomes" id="UP000061489">
    <property type="component" value="Chromosome"/>
</dbReference>
<dbReference type="InterPro" id="IPR042216">
    <property type="entry name" value="MitoNEET_CISD"/>
</dbReference>
<evidence type="ECO:0000256" key="3">
    <source>
        <dbReference type="ARBA" id="ARBA00023004"/>
    </source>
</evidence>
<dbReference type="HOGENOM" id="CLU_145019_2_1_6"/>
<keyword evidence="4" id="KW-0411">Iron-sulfur</keyword>